<comment type="caution">
    <text evidence="1">The sequence shown here is derived from an EMBL/GenBank/DDBJ whole genome shotgun (WGS) entry which is preliminary data.</text>
</comment>
<dbReference type="EMBL" id="VSSQ01000032">
    <property type="protein sequence ID" value="MPL66480.1"/>
    <property type="molecule type" value="Genomic_DNA"/>
</dbReference>
<evidence type="ECO:0000313" key="1">
    <source>
        <dbReference type="EMBL" id="MPL66480.1"/>
    </source>
</evidence>
<dbReference type="Pfam" id="PF02616">
    <property type="entry name" value="SMC_ScpA"/>
    <property type="match status" value="1"/>
</dbReference>
<dbReference type="PANTHER" id="PTHR33969">
    <property type="entry name" value="SEGREGATION AND CONDENSATION PROTEIN A"/>
    <property type="match status" value="1"/>
</dbReference>
<gene>
    <name evidence="1" type="primary">scpA_8</name>
    <name evidence="1" type="ORF">SDC9_12158</name>
</gene>
<name>A0A644THW4_9ZZZZ</name>
<accession>A0A644THW4</accession>
<reference evidence="1" key="1">
    <citation type="submission" date="2019-08" db="EMBL/GenBank/DDBJ databases">
        <authorList>
            <person name="Kucharzyk K."/>
            <person name="Murdoch R.W."/>
            <person name="Higgins S."/>
            <person name="Loffler F."/>
        </authorList>
    </citation>
    <scope>NUCLEOTIDE SEQUENCE</scope>
</reference>
<dbReference type="InterPro" id="IPR003768">
    <property type="entry name" value="ScpA"/>
</dbReference>
<organism evidence="1">
    <name type="scientific">bioreactor metagenome</name>
    <dbReference type="NCBI Taxonomy" id="1076179"/>
    <lineage>
        <taxon>unclassified sequences</taxon>
        <taxon>metagenomes</taxon>
        <taxon>ecological metagenomes</taxon>
    </lineage>
</organism>
<dbReference type="PANTHER" id="PTHR33969:SF2">
    <property type="entry name" value="SEGREGATION AND CONDENSATION PROTEIN A"/>
    <property type="match status" value="1"/>
</dbReference>
<proteinExistence type="predicted"/>
<protein>
    <submittedName>
        <fullName evidence="1">Segregation and condensation protein A</fullName>
    </submittedName>
</protein>
<sequence length="266" mass="30845">MNSISEITADHAGSSALLENVGQGRRFRLKDFEGPLDLLLFLIKRNDMNIYDIHIASITEQYLDCLKNEEGVDLDELSEFYNLAATLLLIKSRMLLPLGSLDEEDFDDPRQGLIEKLIEYQKYKKLSSLMEQREMEVEWRLERSCMQRILPFSEVDDQELWADIDVWDLLRTFSSLVNNFSSEKIIDLYEEISIHEKLALMHELLETQGEFSFIQLITRPRSALDLACAFLAMLDAVKNKIIRIKQHRLFGDILISPYTLGEAYDG</sequence>
<dbReference type="Gene3D" id="6.10.250.2410">
    <property type="match status" value="1"/>
</dbReference>
<dbReference type="AlphaFoldDB" id="A0A644THW4"/>